<feature type="region of interest" description="Disordered" evidence="1">
    <location>
        <begin position="96"/>
        <end position="127"/>
    </location>
</feature>
<comment type="caution">
    <text evidence="2">The sequence shown here is derived from an EMBL/GenBank/DDBJ whole genome shotgun (WGS) entry which is preliminary data.</text>
</comment>
<keyword evidence="3" id="KW-1185">Reference proteome</keyword>
<dbReference type="EMBL" id="JAZDWU010000003">
    <property type="protein sequence ID" value="KAL0007271.1"/>
    <property type="molecule type" value="Genomic_DNA"/>
</dbReference>
<gene>
    <name evidence="2" type="ORF">SO802_008773</name>
</gene>
<evidence type="ECO:0000313" key="2">
    <source>
        <dbReference type="EMBL" id="KAL0007271.1"/>
    </source>
</evidence>
<reference evidence="2 3" key="1">
    <citation type="submission" date="2024-01" db="EMBL/GenBank/DDBJ databases">
        <title>A telomere-to-telomere, gap-free genome of sweet tea (Lithocarpus litseifolius).</title>
        <authorList>
            <person name="Zhou J."/>
        </authorList>
    </citation>
    <scope>NUCLEOTIDE SEQUENCE [LARGE SCALE GENOMIC DNA]</scope>
    <source>
        <strain evidence="2">Zhou-2022a</strain>
        <tissue evidence="2">Leaf</tissue>
    </source>
</reference>
<feature type="compositionally biased region" description="Basic and acidic residues" evidence="1">
    <location>
        <begin position="112"/>
        <end position="127"/>
    </location>
</feature>
<protein>
    <submittedName>
        <fullName evidence="2">Uncharacterized protein</fullName>
    </submittedName>
</protein>
<feature type="region of interest" description="Disordered" evidence="1">
    <location>
        <begin position="1"/>
        <end position="32"/>
    </location>
</feature>
<organism evidence="2 3">
    <name type="scientific">Lithocarpus litseifolius</name>
    <dbReference type="NCBI Taxonomy" id="425828"/>
    <lineage>
        <taxon>Eukaryota</taxon>
        <taxon>Viridiplantae</taxon>
        <taxon>Streptophyta</taxon>
        <taxon>Embryophyta</taxon>
        <taxon>Tracheophyta</taxon>
        <taxon>Spermatophyta</taxon>
        <taxon>Magnoliopsida</taxon>
        <taxon>eudicotyledons</taxon>
        <taxon>Gunneridae</taxon>
        <taxon>Pentapetalae</taxon>
        <taxon>rosids</taxon>
        <taxon>fabids</taxon>
        <taxon>Fagales</taxon>
        <taxon>Fagaceae</taxon>
        <taxon>Lithocarpus</taxon>
    </lineage>
</organism>
<dbReference type="AlphaFoldDB" id="A0AAW2DA87"/>
<sequence>MRGNSHTGRKPGALSGDDDDDDDTASPALSPKRRRIAKPIFWGKRLSIRSFVGFLNWSSGSNNVQFDIEGSSSYGNGSNAKADVLEVLESKSLDMNEKAPSVDSLSNGKSSASKEDGSKSLESESLDVMDKGDGVSEVSQFDITSSPKREVKLSLICNSFERSDFHIPSLDAVFKVVEENFLKLHGLTEFNFSLLIGYCKFNLELHNCVYIIF</sequence>
<accession>A0AAW2DA87</accession>
<name>A0AAW2DA87_9ROSI</name>
<dbReference type="Proteomes" id="UP001459277">
    <property type="component" value="Unassembled WGS sequence"/>
</dbReference>
<evidence type="ECO:0000256" key="1">
    <source>
        <dbReference type="SAM" id="MobiDB-lite"/>
    </source>
</evidence>
<evidence type="ECO:0000313" key="3">
    <source>
        <dbReference type="Proteomes" id="UP001459277"/>
    </source>
</evidence>
<proteinExistence type="predicted"/>